<feature type="compositionally biased region" description="Basic residues" evidence="1">
    <location>
        <begin position="21"/>
        <end position="33"/>
    </location>
</feature>
<evidence type="ECO:0000256" key="1">
    <source>
        <dbReference type="SAM" id="MobiDB-lite"/>
    </source>
</evidence>
<evidence type="ECO:0000313" key="2">
    <source>
        <dbReference type="EMBL" id="CAI8050419.1"/>
    </source>
</evidence>
<protein>
    <submittedName>
        <fullName evidence="2">Uncharacterized protein</fullName>
    </submittedName>
</protein>
<keyword evidence="3" id="KW-1185">Reference proteome</keyword>
<dbReference type="EMBL" id="CASHTH010003864">
    <property type="protein sequence ID" value="CAI8050419.1"/>
    <property type="molecule type" value="Genomic_DNA"/>
</dbReference>
<feature type="region of interest" description="Disordered" evidence="1">
    <location>
        <begin position="1"/>
        <end position="76"/>
    </location>
</feature>
<sequence>ARRPTAAAAETPASADSAPPRRGKGGRGRRGARGRLTAQRPSRRISPILPHPSRSSPPGTQPATAENLPTDQPTLNLTRCTVNIYGLNTAPKTDWS</sequence>
<gene>
    <name evidence="2" type="ORF">GBAR_LOCUS27692</name>
</gene>
<feature type="compositionally biased region" description="Low complexity" evidence="1">
    <location>
        <begin position="1"/>
        <end position="20"/>
    </location>
</feature>
<reference evidence="2" key="1">
    <citation type="submission" date="2023-03" db="EMBL/GenBank/DDBJ databases">
        <authorList>
            <person name="Steffen K."/>
            <person name="Cardenas P."/>
        </authorList>
    </citation>
    <scope>NUCLEOTIDE SEQUENCE</scope>
</reference>
<comment type="caution">
    <text evidence="2">The sequence shown here is derived from an EMBL/GenBank/DDBJ whole genome shotgun (WGS) entry which is preliminary data.</text>
</comment>
<dbReference type="Proteomes" id="UP001174909">
    <property type="component" value="Unassembled WGS sequence"/>
</dbReference>
<evidence type="ECO:0000313" key="3">
    <source>
        <dbReference type="Proteomes" id="UP001174909"/>
    </source>
</evidence>
<dbReference type="AlphaFoldDB" id="A0AA35TML9"/>
<name>A0AA35TML9_GEOBA</name>
<feature type="non-terminal residue" evidence="2">
    <location>
        <position position="1"/>
    </location>
</feature>
<feature type="compositionally biased region" description="Polar residues" evidence="1">
    <location>
        <begin position="53"/>
        <end position="76"/>
    </location>
</feature>
<organism evidence="2 3">
    <name type="scientific">Geodia barretti</name>
    <name type="common">Barrett's horny sponge</name>
    <dbReference type="NCBI Taxonomy" id="519541"/>
    <lineage>
        <taxon>Eukaryota</taxon>
        <taxon>Metazoa</taxon>
        <taxon>Porifera</taxon>
        <taxon>Demospongiae</taxon>
        <taxon>Heteroscleromorpha</taxon>
        <taxon>Tetractinellida</taxon>
        <taxon>Astrophorina</taxon>
        <taxon>Geodiidae</taxon>
        <taxon>Geodia</taxon>
    </lineage>
</organism>
<proteinExistence type="predicted"/>
<accession>A0AA35TML9</accession>